<proteinExistence type="inferred from homology"/>
<dbReference type="Proteomes" id="UP001206895">
    <property type="component" value="Unassembled WGS sequence"/>
</dbReference>
<keyword evidence="4" id="KW-1185">Reference proteome</keyword>
<feature type="domain" description="NAD-dependent epimerase/dehydratase" evidence="2">
    <location>
        <begin position="15"/>
        <end position="197"/>
    </location>
</feature>
<dbReference type="Pfam" id="PF01370">
    <property type="entry name" value="Epimerase"/>
    <property type="match status" value="1"/>
</dbReference>
<dbReference type="CDD" id="cd08946">
    <property type="entry name" value="SDR_e"/>
    <property type="match status" value="1"/>
</dbReference>
<evidence type="ECO:0000313" key="3">
    <source>
        <dbReference type="EMBL" id="MCP2175520.1"/>
    </source>
</evidence>
<name>A0ABT1HCS3_9NOCA</name>
<dbReference type="RefSeq" id="WP_253660485.1">
    <property type="nucleotide sequence ID" value="NZ_BAAAJQ010000001.1"/>
</dbReference>
<gene>
    <name evidence="3" type="ORF">LX13_001327</name>
</gene>
<dbReference type="PANTHER" id="PTHR43000">
    <property type="entry name" value="DTDP-D-GLUCOSE 4,6-DEHYDRATASE-RELATED"/>
    <property type="match status" value="1"/>
</dbReference>
<sequence length="375" mass="40059">MTTTSDSTETPSGSVVVTGACGLVGTAVVSELLSRGRHVVATDLDTVDNRRAATTVTRRGRRSPGSVEFVWADLADQFSAAALVSGANPVAVIHLAAIIPPFCYANPAMAYRVNVMATDHLVAAADQVDDGCRFILASSVAVYGPRNPHSTDDLLTPATPLSPVDVYGHHKTIAERIVRDARSQWLILRLGGVLDDHPNLQPNGDLTTFDRMLPGDGRLQTVSVGDVARAFAAATETPVVGRCFLIGGDDSHRIRHQDVAHRVSAAMGLPGVIADSALGDPTDDGAWFATDWMDTSEAQHALRFQTQTFPDVLAVLSSRMGWRRHLLRCVAPLVANARRRFVPDVVDPSQPVNPWAAASAKWGDTSAVADYRTDG</sequence>
<comment type="similarity">
    <text evidence="1">Belongs to the NAD(P)-dependent epimerase/dehydratase family.</text>
</comment>
<reference evidence="3 4" key="1">
    <citation type="submission" date="2022-06" db="EMBL/GenBank/DDBJ databases">
        <title>Genomic Encyclopedia of Archaeal and Bacterial Type Strains, Phase II (KMG-II): from individual species to whole genera.</title>
        <authorList>
            <person name="Goeker M."/>
        </authorList>
    </citation>
    <scope>NUCLEOTIDE SEQUENCE [LARGE SCALE GENOMIC DNA]</scope>
    <source>
        <strain evidence="3 4">DSM 44693</strain>
    </source>
</reference>
<dbReference type="Gene3D" id="3.40.50.720">
    <property type="entry name" value="NAD(P)-binding Rossmann-like Domain"/>
    <property type="match status" value="1"/>
</dbReference>
<accession>A0ABT1HCS3</accession>
<dbReference type="InterPro" id="IPR001509">
    <property type="entry name" value="Epimerase_deHydtase"/>
</dbReference>
<evidence type="ECO:0000313" key="4">
    <source>
        <dbReference type="Proteomes" id="UP001206895"/>
    </source>
</evidence>
<dbReference type="SUPFAM" id="SSF51735">
    <property type="entry name" value="NAD(P)-binding Rossmann-fold domains"/>
    <property type="match status" value="1"/>
</dbReference>
<evidence type="ECO:0000256" key="1">
    <source>
        <dbReference type="ARBA" id="ARBA00007637"/>
    </source>
</evidence>
<dbReference type="InterPro" id="IPR036291">
    <property type="entry name" value="NAD(P)-bd_dom_sf"/>
</dbReference>
<organism evidence="3 4">
    <name type="scientific">Williamsia maris</name>
    <dbReference type="NCBI Taxonomy" id="72806"/>
    <lineage>
        <taxon>Bacteria</taxon>
        <taxon>Bacillati</taxon>
        <taxon>Actinomycetota</taxon>
        <taxon>Actinomycetes</taxon>
        <taxon>Mycobacteriales</taxon>
        <taxon>Nocardiaceae</taxon>
        <taxon>Williamsia</taxon>
    </lineage>
</organism>
<evidence type="ECO:0000259" key="2">
    <source>
        <dbReference type="Pfam" id="PF01370"/>
    </source>
</evidence>
<protein>
    <submittedName>
        <fullName evidence="3">Nucleoside-diphosphate-sugar epimerase</fullName>
    </submittedName>
</protein>
<comment type="caution">
    <text evidence="3">The sequence shown here is derived from an EMBL/GenBank/DDBJ whole genome shotgun (WGS) entry which is preliminary data.</text>
</comment>
<dbReference type="EMBL" id="JAMTCJ010000001">
    <property type="protein sequence ID" value="MCP2175520.1"/>
    <property type="molecule type" value="Genomic_DNA"/>
</dbReference>